<dbReference type="GO" id="GO:0005829">
    <property type="term" value="C:cytosol"/>
    <property type="evidence" value="ECO:0007669"/>
    <property type="project" value="TreeGrafter"/>
</dbReference>
<dbReference type="PANTHER" id="PTHR46517">
    <property type="entry name" value="FRUCTOSE-2,6-BISPHOSPHATASE TIGAR"/>
    <property type="match status" value="1"/>
</dbReference>
<evidence type="ECO:0000313" key="5">
    <source>
        <dbReference type="Proteomes" id="UP000541558"/>
    </source>
</evidence>
<keyword evidence="5" id="KW-1185">Reference proteome</keyword>
<feature type="binding site" evidence="3">
    <location>
        <begin position="11"/>
        <end position="18"/>
    </location>
    <ligand>
        <name>substrate</name>
    </ligand>
</feature>
<feature type="active site" description="Proton donor/acceptor" evidence="2">
    <location>
        <position position="86"/>
    </location>
</feature>
<feature type="active site" description="Tele-phosphohistidine intermediate" evidence="2">
    <location>
        <position position="12"/>
    </location>
</feature>
<dbReference type="Gene3D" id="3.40.50.1240">
    <property type="entry name" value="Phosphoglycerate mutase-like"/>
    <property type="match status" value="1"/>
</dbReference>
<evidence type="ECO:0000256" key="3">
    <source>
        <dbReference type="PIRSR" id="PIRSR613078-2"/>
    </source>
</evidence>
<accession>A0A8H5B4Z6</accession>
<dbReference type="OrthoDB" id="354304at2759"/>
<evidence type="ECO:0000313" key="4">
    <source>
        <dbReference type="EMBL" id="KAF5315862.1"/>
    </source>
</evidence>
<dbReference type="InterPro" id="IPR013078">
    <property type="entry name" value="His_Pase_superF_clade-1"/>
</dbReference>
<dbReference type="InterPro" id="IPR029033">
    <property type="entry name" value="His_PPase_superfam"/>
</dbReference>
<dbReference type="SUPFAM" id="SSF53254">
    <property type="entry name" value="Phosphoglycerate mutase-like"/>
    <property type="match status" value="1"/>
</dbReference>
<feature type="binding site" evidence="3">
    <location>
        <position position="61"/>
    </location>
    <ligand>
        <name>substrate</name>
    </ligand>
</feature>
<dbReference type="PROSITE" id="PS00175">
    <property type="entry name" value="PG_MUTASE"/>
    <property type="match status" value="1"/>
</dbReference>
<comment type="caution">
    <text evidence="4">The sequence shown here is derived from an EMBL/GenBank/DDBJ whole genome shotgun (WGS) entry which is preliminary data.</text>
</comment>
<dbReference type="GO" id="GO:0004331">
    <property type="term" value="F:fructose-2,6-bisphosphate 2-phosphatase activity"/>
    <property type="evidence" value="ECO:0007669"/>
    <property type="project" value="TreeGrafter"/>
</dbReference>
<dbReference type="EMBL" id="JAACJK010000220">
    <property type="protein sequence ID" value="KAF5315862.1"/>
    <property type="molecule type" value="Genomic_DNA"/>
</dbReference>
<dbReference type="GO" id="GO:0045820">
    <property type="term" value="P:negative regulation of glycolytic process"/>
    <property type="evidence" value="ECO:0007669"/>
    <property type="project" value="TreeGrafter"/>
</dbReference>
<dbReference type="CDD" id="cd07067">
    <property type="entry name" value="HP_PGM_like"/>
    <property type="match status" value="1"/>
</dbReference>
<sequence length="273" mass="30306">MPVKLRVFIVRHGETAANKDGTIQGQLDTELNEEGLRQARLLAEKMKETPIHIAYSSDLIRAKKTAEIVLEHDPGVVLHERKELRERFMGTLEGTRVPGIARQAIMRSDKTIETTEQLGRRALAWWDEVIKHVEKNKNTSKAGGEGLELEVADANSLESAAQTTNILVTSHGGTISTFFNAGLAQGRLELGPGVVFTRCWNTSVSIVEVDEKRRGRVTQYADVSHLAKEQVRVTNADEVEIDARGVEEQDVPSAVTVSWRAEPIDSRPHSRNT</sequence>
<dbReference type="PANTHER" id="PTHR46517:SF1">
    <property type="entry name" value="FRUCTOSE-2,6-BISPHOSPHATASE TIGAR"/>
    <property type="match status" value="1"/>
</dbReference>
<dbReference type="AlphaFoldDB" id="A0A8H5B4Z6"/>
<proteinExistence type="predicted"/>
<gene>
    <name evidence="4" type="ORF">D9611_004947</name>
</gene>
<evidence type="ECO:0000256" key="1">
    <source>
        <dbReference type="ARBA" id="ARBA00022801"/>
    </source>
</evidence>
<dbReference type="InterPro" id="IPR001345">
    <property type="entry name" value="PG/BPGM_mutase_AS"/>
</dbReference>
<dbReference type="Pfam" id="PF00300">
    <property type="entry name" value="His_Phos_1"/>
    <property type="match status" value="1"/>
</dbReference>
<dbReference type="SMART" id="SM00855">
    <property type="entry name" value="PGAM"/>
    <property type="match status" value="1"/>
</dbReference>
<name>A0A8H5B4Z6_9AGAR</name>
<keyword evidence="1" id="KW-0378">Hydrolase</keyword>
<reference evidence="4 5" key="1">
    <citation type="journal article" date="2020" name="ISME J.">
        <title>Uncovering the hidden diversity of litter-decomposition mechanisms in mushroom-forming fungi.</title>
        <authorList>
            <person name="Floudas D."/>
            <person name="Bentzer J."/>
            <person name="Ahren D."/>
            <person name="Johansson T."/>
            <person name="Persson P."/>
            <person name="Tunlid A."/>
        </authorList>
    </citation>
    <scope>NUCLEOTIDE SEQUENCE [LARGE SCALE GENOMIC DNA]</scope>
    <source>
        <strain evidence="4 5">CBS 175.51</strain>
    </source>
</reference>
<evidence type="ECO:0008006" key="6">
    <source>
        <dbReference type="Google" id="ProtNLM"/>
    </source>
</evidence>
<protein>
    <recommendedName>
        <fullName evidence="6">Phosphoglycerate mutase</fullName>
    </recommendedName>
</protein>
<dbReference type="Proteomes" id="UP000541558">
    <property type="component" value="Unassembled WGS sequence"/>
</dbReference>
<dbReference type="GO" id="GO:0043456">
    <property type="term" value="P:regulation of pentose-phosphate shunt"/>
    <property type="evidence" value="ECO:0007669"/>
    <property type="project" value="TreeGrafter"/>
</dbReference>
<evidence type="ECO:0000256" key="2">
    <source>
        <dbReference type="PIRSR" id="PIRSR613078-1"/>
    </source>
</evidence>
<organism evidence="4 5">
    <name type="scientific">Ephemerocybe angulata</name>
    <dbReference type="NCBI Taxonomy" id="980116"/>
    <lineage>
        <taxon>Eukaryota</taxon>
        <taxon>Fungi</taxon>
        <taxon>Dikarya</taxon>
        <taxon>Basidiomycota</taxon>
        <taxon>Agaricomycotina</taxon>
        <taxon>Agaricomycetes</taxon>
        <taxon>Agaricomycetidae</taxon>
        <taxon>Agaricales</taxon>
        <taxon>Agaricineae</taxon>
        <taxon>Psathyrellaceae</taxon>
        <taxon>Ephemerocybe</taxon>
    </lineage>
</organism>
<dbReference type="InterPro" id="IPR051695">
    <property type="entry name" value="Phosphoglycerate_Mutase"/>
</dbReference>